<dbReference type="AlphaFoldDB" id="A0A0H5QGM8"/>
<dbReference type="Gene3D" id="2.40.40.10">
    <property type="entry name" value="RlpA-like domain"/>
    <property type="match status" value="1"/>
</dbReference>
<name>A0A0H5QGM8_9EUKA</name>
<organism evidence="5">
    <name type="scientific">Spongospora subterranea</name>
    <dbReference type="NCBI Taxonomy" id="70186"/>
    <lineage>
        <taxon>Eukaryota</taxon>
        <taxon>Sar</taxon>
        <taxon>Rhizaria</taxon>
        <taxon>Endomyxa</taxon>
        <taxon>Phytomyxea</taxon>
        <taxon>Plasmodiophorida</taxon>
        <taxon>Plasmodiophoridae</taxon>
        <taxon>Spongospora</taxon>
    </lineage>
</organism>
<evidence type="ECO:0008006" key="6">
    <source>
        <dbReference type="Google" id="ProtNLM"/>
    </source>
</evidence>
<accession>A0A0H5QGM8</accession>
<dbReference type="InterPro" id="IPR010829">
    <property type="entry name" value="Cerato-platanin"/>
</dbReference>
<dbReference type="GO" id="GO:0005576">
    <property type="term" value="C:extracellular region"/>
    <property type="evidence" value="ECO:0007669"/>
    <property type="project" value="UniProtKB-SubCell"/>
</dbReference>
<reference evidence="5" key="1">
    <citation type="submission" date="2015-04" db="EMBL/GenBank/DDBJ databases">
        <title>The genome sequence of the plant pathogenic Rhizarian Plasmodiophora brassicae reveals insights in its biotrophic life cycle and the origin of chitin synthesis.</title>
        <authorList>
            <person name="Schwelm A."/>
            <person name="Fogelqvist J."/>
            <person name="Knaust A."/>
            <person name="Julke S."/>
            <person name="Lilja T."/>
            <person name="Dhandapani V."/>
            <person name="Bonilla-Rosso G."/>
            <person name="Karlsson M."/>
            <person name="Shevchenko A."/>
            <person name="Choi S.R."/>
            <person name="Kim H.G."/>
            <person name="Park J.Y."/>
            <person name="Lim Y.P."/>
            <person name="Ludwig-Muller J."/>
            <person name="Dixelius C."/>
        </authorList>
    </citation>
    <scope>NUCLEOTIDE SEQUENCE</scope>
    <source>
        <tissue evidence="5">Potato root galls</tissue>
    </source>
</reference>
<evidence type="ECO:0000256" key="3">
    <source>
        <dbReference type="ARBA" id="ARBA00022525"/>
    </source>
</evidence>
<comment type="similarity">
    <text evidence="2">Belongs to the cerato-platanin family.</text>
</comment>
<keyword evidence="3" id="KW-0964">Secreted</keyword>
<sequence length="136" mass="14080">MSTLEYLIALISINFLYVSAQSGSGGCTMHMYSSQDKVNGACGKYFPLAPSSVNGGFITAWKDLPAENVAGCGVCLKVTSTKTSKSTTVVVVDRGGAMGLDLSQSAIQAIDPDWAVAGNTPCQWEVTSTSNCQGAA</sequence>
<feature type="chain" id="PRO_5005222608" description="Barwin domain-containing protein" evidence="4">
    <location>
        <begin position="21"/>
        <end position="136"/>
    </location>
</feature>
<comment type="subcellular location">
    <subcellularLocation>
        <location evidence="1">Secreted</location>
    </subcellularLocation>
</comment>
<dbReference type="Pfam" id="PF07249">
    <property type="entry name" value="Cerato-platanin"/>
    <property type="match status" value="1"/>
</dbReference>
<protein>
    <recommendedName>
        <fullName evidence="6">Barwin domain-containing protein</fullName>
    </recommendedName>
</protein>
<evidence type="ECO:0000256" key="4">
    <source>
        <dbReference type="SAM" id="SignalP"/>
    </source>
</evidence>
<proteinExistence type="inferred from homology"/>
<evidence type="ECO:0000256" key="2">
    <source>
        <dbReference type="ARBA" id="ARBA00010421"/>
    </source>
</evidence>
<dbReference type="SUPFAM" id="SSF50685">
    <property type="entry name" value="Barwin-like endoglucanases"/>
    <property type="match status" value="1"/>
</dbReference>
<feature type="signal peptide" evidence="4">
    <location>
        <begin position="1"/>
        <end position="20"/>
    </location>
</feature>
<dbReference type="InterPro" id="IPR036908">
    <property type="entry name" value="RlpA-like_sf"/>
</dbReference>
<keyword evidence="4" id="KW-0732">Signal</keyword>
<evidence type="ECO:0000313" key="5">
    <source>
        <dbReference type="EMBL" id="CRZ00757.1"/>
    </source>
</evidence>
<dbReference type="EMBL" id="HACM01000315">
    <property type="protein sequence ID" value="CRZ00757.1"/>
    <property type="molecule type" value="Transcribed_RNA"/>
</dbReference>
<evidence type="ECO:0000256" key="1">
    <source>
        <dbReference type="ARBA" id="ARBA00004613"/>
    </source>
</evidence>